<protein>
    <submittedName>
        <fullName evidence="1">Transcriptional regulator/sugar kinase</fullName>
    </submittedName>
</protein>
<sequence>MNSCNECGRHQCDCEVMMLDQYGTEIVPGEEYILNNFDEVIHKDNVIRYLIEDGSHQLKTR</sequence>
<dbReference type="RefSeq" id="WP_014823271.1">
    <property type="nucleotide sequence ID" value="NC_018065.1"/>
</dbReference>
<accession>F2F2I0</accession>
<dbReference type="GO" id="GO:0016301">
    <property type="term" value="F:kinase activity"/>
    <property type="evidence" value="ECO:0007669"/>
    <property type="project" value="UniProtKB-KW"/>
</dbReference>
<dbReference type="EMBL" id="AP012157">
    <property type="protein sequence ID" value="BAK15818.1"/>
    <property type="molecule type" value="Genomic_DNA"/>
</dbReference>
<keyword evidence="2" id="KW-1185">Reference proteome</keyword>
<evidence type="ECO:0000313" key="1">
    <source>
        <dbReference type="EMBL" id="BAK15818.1"/>
    </source>
</evidence>
<dbReference type="Pfam" id="PF09466">
    <property type="entry name" value="Yqai"/>
    <property type="match status" value="1"/>
</dbReference>
<dbReference type="KEGG" id="siv:SSIL_1395"/>
<reference evidence="2" key="1">
    <citation type="submission" date="2011-04" db="EMBL/GenBank/DDBJ databases">
        <title>Genome sequence of Solibacillus silvestris StLB046.</title>
        <authorList>
            <person name="Morohoshi T."/>
            <person name="Someya N."/>
            <person name="Ikeda T."/>
        </authorList>
    </citation>
    <scope>NUCLEOTIDE SEQUENCE [LARGE SCALE GENOMIC DNA]</scope>
    <source>
        <strain evidence="2">StLB046</strain>
    </source>
</reference>
<evidence type="ECO:0000313" key="2">
    <source>
        <dbReference type="Proteomes" id="UP000006691"/>
    </source>
</evidence>
<name>F2F2I0_SOLSS</name>
<keyword evidence="1" id="KW-0418">Kinase</keyword>
<dbReference type="SUPFAM" id="SSF160713">
    <property type="entry name" value="YqaI-like"/>
    <property type="match status" value="1"/>
</dbReference>
<dbReference type="HOGENOM" id="CLU_2920345_0_0_9"/>
<organism evidence="1 2">
    <name type="scientific">Solibacillus silvestris (strain StLB046)</name>
    <name type="common">Bacillus silvestris</name>
    <dbReference type="NCBI Taxonomy" id="1002809"/>
    <lineage>
        <taxon>Bacteria</taxon>
        <taxon>Bacillati</taxon>
        <taxon>Bacillota</taxon>
        <taxon>Bacilli</taxon>
        <taxon>Bacillales</taxon>
        <taxon>Caryophanaceae</taxon>
        <taxon>Solibacillus</taxon>
    </lineage>
</organism>
<dbReference type="AlphaFoldDB" id="F2F2I0"/>
<dbReference type="InterPro" id="IPR018474">
    <property type="entry name" value="Uncharacterised_Yqai"/>
</dbReference>
<dbReference type="InterPro" id="IPR023118">
    <property type="entry name" value="YqaI_dom_sf"/>
</dbReference>
<dbReference type="Gene3D" id="3.30.40.30">
    <property type="entry name" value="YqaI domain"/>
    <property type="match status" value="1"/>
</dbReference>
<gene>
    <name evidence="1" type="ordered locus">SSIL_1395</name>
</gene>
<reference evidence="1 2" key="2">
    <citation type="journal article" date="2012" name="J. Biosci. Bioeng.">
        <title>Complete genome sequence and characterization of the N-acylhomoserine lactone-degrading gene of the potato leaf-associated Solibacillus silvestris.</title>
        <authorList>
            <person name="Morohoshi T."/>
            <person name="Tominaga Y."/>
            <person name="Someya N."/>
            <person name="Ikeda T."/>
        </authorList>
    </citation>
    <scope>NUCLEOTIDE SEQUENCE [LARGE SCALE GENOMIC DNA]</scope>
    <source>
        <strain evidence="1 2">StLB046</strain>
    </source>
</reference>
<keyword evidence="1" id="KW-0808">Transferase</keyword>
<dbReference type="PATRIC" id="fig|1002809.3.peg.1406"/>
<dbReference type="Proteomes" id="UP000006691">
    <property type="component" value="Chromosome"/>
</dbReference>
<proteinExistence type="predicted"/>